<dbReference type="AlphaFoldDB" id="A0A2T2YKV4"/>
<gene>
    <name evidence="1" type="ORF">AHMF7605_22890</name>
</gene>
<evidence type="ECO:0000313" key="1">
    <source>
        <dbReference type="EMBL" id="PSR56146.1"/>
    </source>
</evidence>
<reference evidence="1 2" key="1">
    <citation type="submission" date="2018-03" db="EMBL/GenBank/DDBJ databases">
        <title>Adhaeribacter sp. HMF7605 Genome sequencing and assembly.</title>
        <authorList>
            <person name="Kang H."/>
            <person name="Kang J."/>
            <person name="Cha I."/>
            <person name="Kim H."/>
            <person name="Joh K."/>
        </authorList>
    </citation>
    <scope>NUCLEOTIDE SEQUENCE [LARGE SCALE GENOMIC DNA]</scope>
    <source>
        <strain evidence="1 2">HMF7605</strain>
    </source>
</reference>
<comment type="caution">
    <text evidence="1">The sequence shown here is derived from an EMBL/GenBank/DDBJ whole genome shotgun (WGS) entry which is preliminary data.</text>
</comment>
<accession>A0A2T2YKV4</accession>
<keyword evidence="2" id="KW-1185">Reference proteome</keyword>
<dbReference type="RefSeq" id="WP_106932324.1">
    <property type="nucleotide sequence ID" value="NZ_PYFT01000001.1"/>
</dbReference>
<dbReference type="EMBL" id="PYFT01000001">
    <property type="protein sequence ID" value="PSR56146.1"/>
    <property type="molecule type" value="Genomic_DNA"/>
</dbReference>
<protein>
    <submittedName>
        <fullName evidence="1">DUF2851 domain-containing protein</fullName>
    </submittedName>
</protein>
<dbReference type="OrthoDB" id="1005072at2"/>
<dbReference type="Proteomes" id="UP000240357">
    <property type="component" value="Unassembled WGS sequence"/>
</dbReference>
<dbReference type="Pfam" id="PF11013">
    <property type="entry name" value="DUF2851"/>
    <property type="match status" value="1"/>
</dbReference>
<dbReference type="InterPro" id="IPR021272">
    <property type="entry name" value="DUF2851"/>
</dbReference>
<organism evidence="1 2">
    <name type="scientific">Adhaeribacter arboris</name>
    <dbReference type="NCBI Taxonomy" id="2072846"/>
    <lineage>
        <taxon>Bacteria</taxon>
        <taxon>Pseudomonadati</taxon>
        <taxon>Bacteroidota</taxon>
        <taxon>Cytophagia</taxon>
        <taxon>Cytophagales</taxon>
        <taxon>Hymenobacteraceae</taxon>
        <taxon>Adhaeribacter</taxon>
    </lineage>
</organism>
<sequence length="435" mass="50258">MTSAVPFKEDFLHYVWQQQYFDKADLVTSHNEAVHVLKPGFYNTNAGPDFYNARLRIGTEEWNGSVEIHVYASDWEKHSHQTDPKYNQVILHVVWENDKPARRADGTEIPTIALHGRIPLHLVNTYQQFLENREEIPCSPFAPQVPGLIKTSMQERVRMERLQTKADRVLTILTTTQNNWEETCYAWLLSSFGFKINQTGMLRLAQVLPYAILRRHRHQLIALEALLFGQAGFLLPDAPDDYWRTLFQEFTYLQHKYALPTGLKRADWNFLRLRPANFPTVRLAQLAALLHQQEHLFSNLLSANSMAAWQTYFQVEPATYWQTHVLPGQETRKAPKGLGKSSIYLLLINAVAPLLVAYGKYKNDESYVEKAIALLEQLPPEDNRITRLYTGLDFYHQTAADSQALLQLNQNYCVPRNCLQCSIGSFILKKNHFAR</sequence>
<name>A0A2T2YKV4_9BACT</name>
<proteinExistence type="predicted"/>
<evidence type="ECO:0000313" key="2">
    <source>
        <dbReference type="Proteomes" id="UP000240357"/>
    </source>
</evidence>